<dbReference type="PROSITE" id="PS51740">
    <property type="entry name" value="SPOVT_ABRB"/>
    <property type="match status" value="1"/>
</dbReference>
<dbReference type="SUPFAM" id="SSF47384">
    <property type="entry name" value="Homodimeric domain of signal transducing histidine kinase"/>
    <property type="match status" value="2"/>
</dbReference>
<dbReference type="InterPro" id="IPR004358">
    <property type="entry name" value="Sig_transdc_His_kin-like_C"/>
</dbReference>
<gene>
    <name evidence="15" type="ORF">DES53_104281</name>
</gene>
<dbReference type="SMART" id="SM00388">
    <property type="entry name" value="HisKA"/>
    <property type="match status" value="2"/>
</dbReference>
<evidence type="ECO:0000256" key="5">
    <source>
        <dbReference type="ARBA" id="ARBA00022741"/>
    </source>
</evidence>
<feature type="modified residue" description="4-aspartylphosphate" evidence="9">
    <location>
        <position position="1458"/>
    </location>
</feature>
<dbReference type="InterPro" id="IPR035965">
    <property type="entry name" value="PAS-like_dom_sf"/>
</dbReference>
<dbReference type="SUPFAM" id="SSF52172">
    <property type="entry name" value="CheY-like"/>
    <property type="match status" value="2"/>
</dbReference>
<feature type="domain" description="Response regulatory" evidence="12">
    <location>
        <begin position="1409"/>
        <end position="1522"/>
    </location>
</feature>
<dbReference type="RefSeq" id="WP_113958862.1">
    <property type="nucleotide sequence ID" value="NZ_QNRR01000004.1"/>
</dbReference>
<keyword evidence="4" id="KW-0808">Transferase</keyword>
<dbReference type="InterPro" id="IPR013656">
    <property type="entry name" value="PAS_4"/>
</dbReference>
<dbReference type="InterPro" id="IPR003661">
    <property type="entry name" value="HisK_dim/P_dom"/>
</dbReference>
<keyword evidence="3 9" id="KW-0597">Phosphoprotein</keyword>
<dbReference type="InterPro" id="IPR000700">
    <property type="entry name" value="PAS-assoc_C"/>
</dbReference>
<dbReference type="Pfam" id="PF00072">
    <property type="entry name" value="Response_reg"/>
    <property type="match status" value="2"/>
</dbReference>
<dbReference type="OrthoDB" id="9768069at2"/>
<dbReference type="PANTHER" id="PTHR43547:SF2">
    <property type="entry name" value="HYBRID SIGNAL TRANSDUCTION HISTIDINE KINASE C"/>
    <property type="match status" value="1"/>
</dbReference>
<feature type="domain" description="Histidine kinase" evidence="11">
    <location>
        <begin position="1154"/>
        <end position="1377"/>
    </location>
</feature>
<dbReference type="InterPro" id="IPR003594">
    <property type="entry name" value="HATPase_dom"/>
</dbReference>
<reference evidence="15 16" key="1">
    <citation type="submission" date="2018-06" db="EMBL/GenBank/DDBJ databases">
        <title>Genomic Encyclopedia of Type Strains, Phase IV (KMG-IV): sequencing the most valuable type-strain genomes for metagenomic binning, comparative biology and taxonomic classification.</title>
        <authorList>
            <person name="Goeker M."/>
        </authorList>
    </citation>
    <scope>NUCLEOTIDE SEQUENCE [LARGE SCALE GENOMIC DNA]</scope>
    <source>
        <strain evidence="15 16">DSM 25532</strain>
    </source>
</reference>
<dbReference type="PRINTS" id="PR00344">
    <property type="entry name" value="BCTRLSENSOR"/>
</dbReference>
<dbReference type="SMART" id="SM00387">
    <property type="entry name" value="HATPase_c"/>
    <property type="match status" value="2"/>
</dbReference>
<keyword evidence="5" id="KW-0547">Nucleotide-binding</keyword>
<evidence type="ECO:0000313" key="15">
    <source>
        <dbReference type="EMBL" id="RBP44460.1"/>
    </source>
</evidence>
<dbReference type="SMART" id="SM00086">
    <property type="entry name" value="PAC"/>
    <property type="match status" value="3"/>
</dbReference>
<dbReference type="Gene3D" id="3.30.565.10">
    <property type="entry name" value="Histidine kinase-like ATPase, C-terminal domain"/>
    <property type="match status" value="2"/>
</dbReference>
<evidence type="ECO:0000256" key="4">
    <source>
        <dbReference type="ARBA" id="ARBA00022679"/>
    </source>
</evidence>
<dbReference type="PROSITE" id="PS50113">
    <property type="entry name" value="PAC"/>
    <property type="match status" value="2"/>
</dbReference>
<feature type="domain" description="PAC" evidence="13">
    <location>
        <begin position="1085"/>
        <end position="1136"/>
    </location>
</feature>
<feature type="domain" description="PAC" evidence="13">
    <location>
        <begin position="956"/>
        <end position="1008"/>
    </location>
</feature>
<dbReference type="Gene3D" id="3.40.50.2300">
    <property type="match status" value="2"/>
</dbReference>
<accession>A0A366HPR9</accession>
<dbReference type="InterPro" id="IPR036097">
    <property type="entry name" value="HisK_dim/P_sf"/>
</dbReference>
<dbReference type="InterPro" id="IPR011006">
    <property type="entry name" value="CheY-like_superfamily"/>
</dbReference>
<dbReference type="CDD" id="cd00082">
    <property type="entry name" value="HisKA"/>
    <property type="match status" value="2"/>
</dbReference>
<dbReference type="InterPro" id="IPR001610">
    <property type="entry name" value="PAC"/>
</dbReference>
<keyword evidence="7" id="KW-0067">ATP-binding</keyword>
<keyword evidence="16" id="KW-1185">Reference proteome</keyword>
<dbReference type="InterPro" id="IPR029016">
    <property type="entry name" value="GAF-like_dom_sf"/>
</dbReference>
<keyword evidence="8" id="KW-0902">Two-component regulatory system</keyword>
<evidence type="ECO:0000259" key="11">
    <source>
        <dbReference type="PROSITE" id="PS50109"/>
    </source>
</evidence>
<dbReference type="CDD" id="cd16922">
    <property type="entry name" value="HATPase_EvgS-ArcB-TorS-like"/>
    <property type="match status" value="1"/>
</dbReference>
<evidence type="ECO:0000256" key="1">
    <source>
        <dbReference type="ARBA" id="ARBA00000085"/>
    </source>
</evidence>
<dbReference type="GO" id="GO:0000155">
    <property type="term" value="F:phosphorelay sensor kinase activity"/>
    <property type="evidence" value="ECO:0007669"/>
    <property type="project" value="InterPro"/>
</dbReference>
<dbReference type="InterPro" id="IPR036890">
    <property type="entry name" value="HATPase_C_sf"/>
</dbReference>
<dbReference type="SUPFAM" id="SSF55874">
    <property type="entry name" value="ATPase domain of HSP90 chaperone/DNA topoisomerase II/histidine kinase"/>
    <property type="match status" value="2"/>
</dbReference>
<dbReference type="InterPro" id="IPR005467">
    <property type="entry name" value="His_kinase_dom"/>
</dbReference>
<evidence type="ECO:0000256" key="6">
    <source>
        <dbReference type="ARBA" id="ARBA00022777"/>
    </source>
</evidence>
<dbReference type="Pfam" id="PF00512">
    <property type="entry name" value="HisKA"/>
    <property type="match status" value="2"/>
</dbReference>
<dbReference type="Gene3D" id="2.10.70.100">
    <property type="match status" value="1"/>
</dbReference>
<dbReference type="Gene3D" id="3.30.450.20">
    <property type="entry name" value="PAS domain"/>
    <property type="match status" value="4"/>
</dbReference>
<dbReference type="FunFam" id="3.30.565.10:FF:000037">
    <property type="entry name" value="Hybrid sensor histidine kinase/response regulator"/>
    <property type="match status" value="1"/>
</dbReference>
<protein>
    <recommendedName>
        <fullName evidence="2">histidine kinase</fullName>
        <ecNumber evidence="2">2.7.13.3</ecNumber>
    </recommendedName>
</protein>
<dbReference type="SUPFAM" id="SSF55781">
    <property type="entry name" value="GAF domain-like"/>
    <property type="match status" value="1"/>
</dbReference>
<organism evidence="15 16">
    <name type="scientific">Roseimicrobium gellanilyticum</name>
    <dbReference type="NCBI Taxonomy" id="748857"/>
    <lineage>
        <taxon>Bacteria</taxon>
        <taxon>Pseudomonadati</taxon>
        <taxon>Verrucomicrobiota</taxon>
        <taxon>Verrucomicrobiia</taxon>
        <taxon>Verrucomicrobiales</taxon>
        <taxon>Verrucomicrobiaceae</taxon>
        <taxon>Roseimicrobium</taxon>
    </lineage>
</organism>
<dbReference type="SMART" id="SM00091">
    <property type="entry name" value="PAS"/>
    <property type="match status" value="4"/>
</dbReference>
<dbReference type="InterPro" id="IPR007159">
    <property type="entry name" value="SpoVT-AbrB_dom"/>
</dbReference>
<dbReference type="InterPro" id="IPR001789">
    <property type="entry name" value="Sig_transdc_resp-reg_receiver"/>
</dbReference>
<evidence type="ECO:0000256" key="10">
    <source>
        <dbReference type="PROSITE-ProRule" id="PRU01076"/>
    </source>
</evidence>
<evidence type="ECO:0000259" key="12">
    <source>
        <dbReference type="PROSITE" id="PS50110"/>
    </source>
</evidence>
<dbReference type="Pfam" id="PF08448">
    <property type="entry name" value="PAS_4"/>
    <property type="match status" value="2"/>
</dbReference>
<dbReference type="NCBIfam" id="TIGR00229">
    <property type="entry name" value="sensory_box"/>
    <property type="match status" value="2"/>
</dbReference>
<evidence type="ECO:0000256" key="8">
    <source>
        <dbReference type="ARBA" id="ARBA00023012"/>
    </source>
</evidence>
<dbReference type="Gene3D" id="1.10.287.130">
    <property type="match status" value="2"/>
</dbReference>
<dbReference type="EC" id="2.7.13.3" evidence="2"/>
<dbReference type="GO" id="GO:0003677">
    <property type="term" value="F:DNA binding"/>
    <property type="evidence" value="ECO:0007669"/>
    <property type="project" value="UniProtKB-UniRule"/>
</dbReference>
<dbReference type="Pfam" id="PF02518">
    <property type="entry name" value="HATPase_c"/>
    <property type="match status" value="2"/>
</dbReference>
<dbReference type="GO" id="GO:0005524">
    <property type="term" value="F:ATP binding"/>
    <property type="evidence" value="ECO:0007669"/>
    <property type="project" value="UniProtKB-KW"/>
</dbReference>
<dbReference type="PROSITE" id="PS50110">
    <property type="entry name" value="RESPONSE_REGULATORY"/>
    <property type="match status" value="2"/>
</dbReference>
<evidence type="ECO:0000256" key="9">
    <source>
        <dbReference type="PROSITE-ProRule" id="PRU00169"/>
    </source>
</evidence>
<dbReference type="SUPFAM" id="SSF55785">
    <property type="entry name" value="PYP-like sensor domain (PAS domain)"/>
    <property type="match status" value="4"/>
</dbReference>
<dbReference type="FunFam" id="1.10.287.130:FF:000045">
    <property type="entry name" value="Two-component system sensor histidine kinase/response regulator"/>
    <property type="match status" value="1"/>
</dbReference>
<feature type="domain" description="Histidine kinase" evidence="11">
    <location>
        <begin position="358"/>
        <end position="576"/>
    </location>
</feature>
<dbReference type="PROSITE" id="PS50109">
    <property type="entry name" value="HIS_KIN"/>
    <property type="match status" value="2"/>
</dbReference>
<dbReference type="SMART" id="SM00448">
    <property type="entry name" value="REC"/>
    <property type="match status" value="2"/>
</dbReference>
<evidence type="ECO:0000259" key="13">
    <source>
        <dbReference type="PROSITE" id="PS50113"/>
    </source>
</evidence>
<dbReference type="Gene3D" id="3.30.450.40">
    <property type="match status" value="1"/>
</dbReference>
<comment type="caution">
    <text evidence="15">The sequence shown here is derived from an EMBL/GenBank/DDBJ whole genome shotgun (WGS) entry which is preliminary data.</text>
</comment>
<dbReference type="EMBL" id="QNRR01000004">
    <property type="protein sequence ID" value="RBP44460.1"/>
    <property type="molecule type" value="Genomic_DNA"/>
</dbReference>
<feature type="domain" description="Response regulatory" evidence="12">
    <location>
        <begin position="636"/>
        <end position="751"/>
    </location>
</feature>
<evidence type="ECO:0000256" key="7">
    <source>
        <dbReference type="ARBA" id="ARBA00022840"/>
    </source>
</evidence>
<feature type="modified residue" description="4-aspartylphosphate" evidence="9">
    <location>
        <position position="684"/>
    </location>
</feature>
<name>A0A366HPR9_9BACT</name>
<dbReference type="PANTHER" id="PTHR43547">
    <property type="entry name" value="TWO-COMPONENT HISTIDINE KINASE"/>
    <property type="match status" value="1"/>
</dbReference>
<dbReference type="InterPro" id="IPR013655">
    <property type="entry name" value="PAS_fold_3"/>
</dbReference>
<keyword evidence="10" id="KW-0238">DNA-binding</keyword>
<proteinExistence type="predicted"/>
<evidence type="ECO:0000256" key="2">
    <source>
        <dbReference type="ARBA" id="ARBA00012438"/>
    </source>
</evidence>
<dbReference type="CDD" id="cd00130">
    <property type="entry name" value="PAS"/>
    <property type="match status" value="3"/>
</dbReference>
<comment type="catalytic activity">
    <reaction evidence="1">
        <text>ATP + protein L-histidine = ADP + protein N-phospho-L-histidine.</text>
        <dbReference type="EC" id="2.7.13.3"/>
    </reaction>
</comment>
<sequence>MLELESSPTISSSQDVLAGGGEMGARMREIDWSTSPLGPVEQWPQSLKTCVRILLTCRQPMFVWWGEQLINLYNDAYKSIVGGKHPEALGQPASVVWREIWDAVQPRAESAMLKNEGTYDEALLLIMERYGYQEETYYTFSYSPVPNDQGGAGGIICTNTDDTQRIIGERQLTLLRELATSTLDARTVQSACTQSVGALKSNRRDLPFAMIYLADGSNTSVTLAGTSGIAAGHEAAPATVPLESPSRWPFSEVLTQHQPRLVDLSTDFGTLPTGDWDAPPRQAAVLPISIAGDSGFNGVLVVGLSPYRQYDSEYEGFISLVAGQISASFASALGYEEEKRRAEALAEIDRAKTAFFSNVSHEFRTPLTLMLGPLEDALRQPEASMDAPVREELQVVHRNGLRLLKLVNALLDFSRIEAGRMKAQYEPLDLATLTAELASAFRSAVEKAGMTLSVDCPSLSAPAYVDREMWEKIVLNLLSNAYKHTFEGSIQVSLRENSGMACLSVKDSGIGIAPEVMPRLFERFFRVAGSRSRTHEGSGIGLSLVQELVKQHGGSITAASEPGEGSTFEVKIPLGHAHLPADRIGLGRSSPMSLHADAFVKEAMRWADTGVAEHPLDDVPLSASPPKTEEAGDMPRVVVADDNADMRDYLRQLLSPSYRVTTVGNGMDALNAVQSEPTDLVLTDIMMPELDGFGLLRELRADPLTRDIPIIMLSARAGEEARIEGIDAGADDYLVKPFSARELLARVAANLRLVRLRRENAARVESILESTSDAFIAVDHTWRITYANSRYRKMVEPFVDASQDLVGQNLWEHVPGLAESEAGDRYRHAMRSQEPDSFEVYYDPLHIIMEVRAFPSPGMLSIYLRDITQRRATEEALHDTRDRLEATLSAAEIGTWTWDIEKNEVTADRKLAQLFPMMESGHPTTVDDYMQQVHPDDRMRVQQDITSALSGGRPGFECDLRLVMPDSSIRWVTARGRVQRDEEGHAVRFPGVLVDITARKRAEEALRSNELRLRAIFSQASTLIGIVGPDGVLLDSNDAALTAAKVRLNEEKGRPYWETSWWNQDAQVQARIRTAIEGAVRGKPSHFETMYFAGEGSKRWADVHVTPVTDAGKLAFILVEGRDITELNEARTALVQARDGAERASQAKDDFLASLSHELRTPLNPVLLLATEAARNSAFPKEAREDFDTIAKNVMLEARLIDDLLDLTLITRGKMPLDMGLRDAHEILRDAVSTVNMEMDQKSIALTLRLAAQEHQVWGDAVRLQQVFWNILKNAVKFTPSGGNITLSTRNSGPDNDLIIDLTDSGIGMTGEELARVFDYFTQGEHAGGGGSHRFGGLGLGLAISRMLVEMHAGSIRANSAGRNSGTTITIRLATSKMSASGRVTLPPEFREAVPVILVEDDELPSNLRILLVEDHEPTRVALAQLLKRRKHVVTTAGTVAEALAAAEKNTFDLVMSDIGLPDGTGNDLMRELRSRYKLRGIALTGYGMSEDIARTQAAGFMAHLTKPISVQSLDQALLAAHDRLM</sequence>
<evidence type="ECO:0000256" key="3">
    <source>
        <dbReference type="ARBA" id="ARBA00022553"/>
    </source>
</evidence>
<dbReference type="Pfam" id="PF08447">
    <property type="entry name" value="PAS_3"/>
    <property type="match status" value="1"/>
</dbReference>
<evidence type="ECO:0000259" key="14">
    <source>
        <dbReference type="PROSITE" id="PS51740"/>
    </source>
</evidence>
<feature type="domain" description="SpoVT-AbrB" evidence="14">
    <location>
        <begin position="1373"/>
        <end position="1415"/>
    </location>
</feature>
<evidence type="ECO:0000313" key="16">
    <source>
        <dbReference type="Proteomes" id="UP000253426"/>
    </source>
</evidence>
<dbReference type="InterPro" id="IPR000014">
    <property type="entry name" value="PAS"/>
</dbReference>
<keyword evidence="6" id="KW-0418">Kinase</keyword>
<dbReference type="Proteomes" id="UP000253426">
    <property type="component" value="Unassembled WGS sequence"/>
</dbReference>